<dbReference type="GO" id="GO:0005886">
    <property type="term" value="C:plasma membrane"/>
    <property type="evidence" value="ECO:0007669"/>
    <property type="project" value="UniProtKB-SubCell"/>
</dbReference>
<keyword evidence="1" id="KW-0732">Signal</keyword>
<dbReference type="Proteomes" id="UP000011626">
    <property type="component" value="Unassembled WGS sequence"/>
</dbReference>
<organism evidence="3 4">
    <name type="scientific">Halosimplex carlsbadense 2-9-1</name>
    <dbReference type="NCBI Taxonomy" id="797114"/>
    <lineage>
        <taxon>Archaea</taxon>
        <taxon>Methanobacteriati</taxon>
        <taxon>Methanobacteriota</taxon>
        <taxon>Stenosarchaea group</taxon>
        <taxon>Halobacteria</taxon>
        <taxon>Halobacteriales</taxon>
        <taxon>Haloarculaceae</taxon>
        <taxon>Halosimplex</taxon>
    </lineage>
</organism>
<dbReference type="GO" id="GO:0030115">
    <property type="term" value="C:S-layer"/>
    <property type="evidence" value="ECO:0007669"/>
    <property type="project" value="UniProtKB-SubCell"/>
</dbReference>
<keyword evidence="2" id="KW-1133">Transmembrane helix</keyword>
<evidence type="ECO:0008006" key="5">
    <source>
        <dbReference type="Google" id="ProtNLM"/>
    </source>
</evidence>
<keyword evidence="4" id="KW-1185">Reference proteome</keyword>
<protein>
    <recommendedName>
        <fullName evidence="5">PGF-CTERM sorting domain-containing protein</fullName>
    </recommendedName>
</protein>
<dbReference type="NCBIfam" id="TIGR04126">
    <property type="entry name" value="PGF_CTERM"/>
    <property type="match status" value="1"/>
</dbReference>
<sequence length="36" mass="3577">MYKRQAETTAGDGAGFGLAGALVALALAGLLAGRRE</sequence>
<evidence type="ECO:0000313" key="4">
    <source>
        <dbReference type="Proteomes" id="UP000011626"/>
    </source>
</evidence>
<proteinExistence type="predicted"/>
<dbReference type="RefSeq" id="WP_006883022.1">
    <property type="nucleotide sequence ID" value="NZ_AOIU01000013.1"/>
</dbReference>
<keyword evidence="2" id="KW-0472">Membrane</keyword>
<comment type="caution">
    <text evidence="3">The sequence shown here is derived from an EMBL/GenBank/DDBJ whole genome shotgun (WGS) entry which is preliminary data.</text>
</comment>
<gene>
    <name evidence="3" type="ORF">C475_06750</name>
</gene>
<dbReference type="EMBL" id="AOIU01000013">
    <property type="protein sequence ID" value="ELZ27598.1"/>
    <property type="molecule type" value="Genomic_DNA"/>
</dbReference>
<evidence type="ECO:0000313" key="3">
    <source>
        <dbReference type="EMBL" id="ELZ27598.1"/>
    </source>
</evidence>
<reference evidence="3 4" key="1">
    <citation type="journal article" date="2014" name="PLoS Genet.">
        <title>Phylogenetically driven sequencing of extremely halophilic archaea reveals strategies for static and dynamic osmo-response.</title>
        <authorList>
            <person name="Becker E.A."/>
            <person name="Seitzer P.M."/>
            <person name="Tritt A."/>
            <person name="Larsen D."/>
            <person name="Krusor M."/>
            <person name="Yao A.I."/>
            <person name="Wu D."/>
            <person name="Madern D."/>
            <person name="Eisen J.A."/>
            <person name="Darling A.E."/>
            <person name="Facciotti M.T."/>
        </authorList>
    </citation>
    <scope>NUCLEOTIDE SEQUENCE [LARGE SCALE GENOMIC DNA]</scope>
    <source>
        <strain evidence="3 4">2-9-1</strain>
    </source>
</reference>
<dbReference type="AlphaFoldDB" id="M0CYA6"/>
<keyword evidence="2" id="KW-0812">Transmembrane</keyword>
<feature type="transmembrane region" description="Helical" evidence="2">
    <location>
        <begin position="14"/>
        <end position="33"/>
    </location>
</feature>
<dbReference type="InterPro" id="IPR026371">
    <property type="entry name" value="PGF_CTERM"/>
</dbReference>
<evidence type="ECO:0000256" key="2">
    <source>
        <dbReference type="SAM" id="Phobius"/>
    </source>
</evidence>
<name>M0CYA6_9EURY</name>
<evidence type="ECO:0000256" key="1">
    <source>
        <dbReference type="ARBA" id="ARBA00022729"/>
    </source>
</evidence>
<accession>M0CYA6</accession>